<dbReference type="EMBL" id="AZCT01000002">
    <property type="protein sequence ID" value="KRK13413.1"/>
    <property type="molecule type" value="Genomic_DNA"/>
</dbReference>
<evidence type="ECO:0000313" key="2">
    <source>
        <dbReference type="EMBL" id="KRK13413.1"/>
    </source>
</evidence>
<dbReference type="Pfam" id="PF21259">
    <property type="entry name" value="Rgg_C"/>
    <property type="match status" value="1"/>
</dbReference>
<dbReference type="PANTHER" id="PTHR37038:SF12">
    <property type="entry name" value="TRANSCRIPTIONAL REGULATOR"/>
    <property type="match status" value="1"/>
</dbReference>
<dbReference type="NCBIfam" id="TIGR01716">
    <property type="entry name" value="RGG_Cterm"/>
    <property type="match status" value="1"/>
</dbReference>
<dbReference type="PATRIC" id="fig|1423816.3.peg.1702"/>
<feature type="domain" description="HTH cro/C1-type" evidence="1">
    <location>
        <begin position="24"/>
        <end position="77"/>
    </location>
</feature>
<dbReference type="AlphaFoldDB" id="A0A0R1EVJ9"/>
<proteinExistence type="predicted"/>
<gene>
    <name evidence="2" type="ORF">FD51_GL001628</name>
</gene>
<dbReference type="eggNOG" id="COG1396">
    <property type="taxonomic scope" value="Bacteria"/>
</dbReference>
<protein>
    <submittedName>
        <fullName evidence="2">XRE family transcriptional regulator</fullName>
    </submittedName>
</protein>
<dbReference type="InterPro" id="IPR010982">
    <property type="entry name" value="Lambda_DNA-bd_dom_sf"/>
</dbReference>
<dbReference type="Gene3D" id="1.25.40.400">
    <property type="match status" value="1"/>
</dbReference>
<accession>A0A0R1EVJ9</accession>
<dbReference type="PANTHER" id="PTHR37038">
    <property type="entry name" value="TRANSCRIPTIONAL REGULATOR-RELATED"/>
    <property type="match status" value="1"/>
</dbReference>
<dbReference type="PROSITE" id="PS50943">
    <property type="entry name" value="HTH_CROC1"/>
    <property type="match status" value="1"/>
</dbReference>
<sequence length="304" mass="34384">MMPTKNVSDMKKQGSIMEKIGEVIHVFRENKGMSQAELSDGILSKAQLSKFERNLTQISADKLLALLERLHVTFAEFGNALAIKENLYEQSILEDITKAIVNNNGGQAALVEDRAEAHFKKHSGKYNRLILIMVKAMIADMNGESLSKADVSFLADYLFNVDGWTRFELLLFGNTLSVMPLVTVNQLARELASQTNEALEIHQNLQLNISLLYNVILLNLTAKDLKMARLFLRVMKNSHIEDNMMAERFLITLAEALCTYCEEPSPENKERVEKIVEIQKMLGSKSFFVAFKKQAEMFINETAT</sequence>
<dbReference type="SMART" id="SM00530">
    <property type="entry name" value="HTH_XRE"/>
    <property type="match status" value="1"/>
</dbReference>
<name>A0A0R1EVJ9_LACZE</name>
<dbReference type="CDD" id="cd00093">
    <property type="entry name" value="HTH_XRE"/>
    <property type="match status" value="1"/>
</dbReference>
<comment type="caution">
    <text evidence="2">The sequence shown here is derived from an EMBL/GenBank/DDBJ whole genome shotgun (WGS) entry which is preliminary data.</text>
</comment>
<dbReference type="Pfam" id="PF01381">
    <property type="entry name" value="HTH_3"/>
    <property type="match status" value="1"/>
</dbReference>
<dbReference type="SUPFAM" id="SSF47413">
    <property type="entry name" value="lambda repressor-like DNA-binding domains"/>
    <property type="match status" value="1"/>
</dbReference>
<reference evidence="2 3" key="1">
    <citation type="journal article" date="2015" name="Genome Announc.">
        <title>Expanding the biotechnology potential of lactobacilli through comparative genomics of 213 strains and associated genera.</title>
        <authorList>
            <person name="Sun Z."/>
            <person name="Harris H.M."/>
            <person name="McCann A."/>
            <person name="Guo C."/>
            <person name="Argimon S."/>
            <person name="Zhang W."/>
            <person name="Yang X."/>
            <person name="Jeffery I.B."/>
            <person name="Cooney J.C."/>
            <person name="Kagawa T.F."/>
            <person name="Liu W."/>
            <person name="Song Y."/>
            <person name="Salvetti E."/>
            <person name="Wrobel A."/>
            <person name="Rasinkangas P."/>
            <person name="Parkhill J."/>
            <person name="Rea M.C."/>
            <person name="O'Sullivan O."/>
            <person name="Ritari J."/>
            <person name="Douillard F.P."/>
            <person name="Paul Ross R."/>
            <person name="Yang R."/>
            <person name="Briner A.E."/>
            <person name="Felis G.E."/>
            <person name="de Vos W.M."/>
            <person name="Barrangou R."/>
            <person name="Klaenhammer T.R."/>
            <person name="Caufield P.W."/>
            <person name="Cui Y."/>
            <person name="Zhang H."/>
            <person name="O'Toole P.W."/>
        </authorList>
    </citation>
    <scope>NUCLEOTIDE SEQUENCE [LARGE SCALE GENOMIC DNA]</scope>
    <source>
        <strain evidence="2 3">DSM 20178</strain>
    </source>
</reference>
<dbReference type="Gene3D" id="1.10.260.40">
    <property type="entry name" value="lambda repressor-like DNA-binding domains"/>
    <property type="match status" value="1"/>
</dbReference>
<organism evidence="2 3">
    <name type="scientific">Lacticaseibacillus zeae DSM 20178 = KCTC 3804</name>
    <dbReference type="NCBI Taxonomy" id="1423816"/>
    <lineage>
        <taxon>Bacteria</taxon>
        <taxon>Bacillati</taxon>
        <taxon>Bacillota</taxon>
        <taxon>Bacilli</taxon>
        <taxon>Lactobacillales</taxon>
        <taxon>Lactobacillaceae</taxon>
        <taxon>Lacticaseibacillus</taxon>
    </lineage>
</organism>
<dbReference type="InterPro" id="IPR010057">
    <property type="entry name" value="Transcription_activator_Rgg_C"/>
</dbReference>
<dbReference type="GO" id="GO:0003677">
    <property type="term" value="F:DNA binding"/>
    <property type="evidence" value="ECO:0007669"/>
    <property type="project" value="InterPro"/>
</dbReference>
<evidence type="ECO:0000259" key="1">
    <source>
        <dbReference type="PROSITE" id="PS50943"/>
    </source>
</evidence>
<dbReference type="InterPro" id="IPR001387">
    <property type="entry name" value="Cro/C1-type_HTH"/>
</dbReference>
<dbReference type="InterPro" id="IPR053163">
    <property type="entry name" value="HTH-type_regulator_Rgg"/>
</dbReference>
<dbReference type="Proteomes" id="UP000051984">
    <property type="component" value="Unassembled WGS sequence"/>
</dbReference>
<evidence type="ECO:0000313" key="3">
    <source>
        <dbReference type="Proteomes" id="UP000051984"/>
    </source>
</evidence>